<feature type="transmembrane region" description="Helical" evidence="1">
    <location>
        <begin position="20"/>
        <end position="38"/>
    </location>
</feature>
<comment type="caution">
    <text evidence="2">The sequence shown here is derived from an EMBL/GenBank/DDBJ whole genome shotgun (WGS) entry which is preliminary data.</text>
</comment>
<proteinExistence type="predicted"/>
<reference evidence="2 3" key="1">
    <citation type="submission" date="2021-06" db="EMBL/GenBank/DDBJ databases">
        <authorList>
            <person name="Palmer J.M."/>
        </authorList>
    </citation>
    <scope>NUCLEOTIDE SEQUENCE [LARGE SCALE GENOMIC DNA]</scope>
    <source>
        <strain evidence="3">if_2019</strain>
        <tissue evidence="2">Muscle</tissue>
    </source>
</reference>
<evidence type="ECO:0000313" key="2">
    <source>
        <dbReference type="EMBL" id="MEQ2254875.1"/>
    </source>
</evidence>
<name>A0ABV0VC49_9TELE</name>
<keyword evidence="1" id="KW-1133">Transmembrane helix</keyword>
<keyword evidence="1" id="KW-0812">Transmembrane</keyword>
<sequence>MQPTGQSMLSGPFHKILRPLLFSIFIIGCFVTSFFMYFKPSISWLNGPLESSDSANRIHPVFTAKSDKNLTTILLWLWPFGKKSEINICSSAFNI</sequence>
<gene>
    <name evidence="2" type="ORF">ILYODFUR_008103</name>
</gene>
<keyword evidence="3" id="KW-1185">Reference proteome</keyword>
<dbReference type="EMBL" id="JAHRIQ010104805">
    <property type="protein sequence ID" value="MEQ2254875.1"/>
    <property type="molecule type" value="Genomic_DNA"/>
</dbReference>
<organism evidence="2 3">
    <name type="scientific">Ilyodon furcidens</name>
    <name type="common">goldbreast splitfin</name>
    <dbReference type="NCBI Taxonomy" id="33524"/>
    <lineage>
        <taxon>Eukaryota</taxon>
        <taxon>Metazoa</taxon>
        <taxon>Chordata</taxon>
        <taxon>Craniata</taxon>
        <taxon>Vertebrata</taxon>
        <taxon>Euteleostomi</taxon>
        <taxon>Actinopterygii</taxon>
        <taxon>Neopterygii</taxon>
        <taxon>Teleostei</taxon>
        <taxon>Neoteleostei</taxon>
        <taxon>Acanthomorphata</taxon>
        <taxon>Ovalentaria</taxon>
        <taxon>Atherinomorphae</taxon>
        <taxon>Cyprinodontiformes</taxon>
        <taxon>Goodeidae</taxon>
        <taxon>Ilyodon</taxon>
    </lineage>
</organism>
<accession>A0ABV0VC49</accession>
<keyword evidence="1" id="KW-0472">Membrane</keyword>
<evidence type="ECO:0000313" key="3">
    <source>
        <dbReference type="Proteomes" id="UP001482620"/>
    </source>
</evidence>
<dbReference type="Proteomes" id="UP001482620">
    <property type="component" value="Unassembled WGS sequence"/>
</dbReference>
<protein>
    <submittedName>
        <fullName evidence="2">Uncharacterized protein</fullName>
    </submittedName>
</protein>
<evidence type="ECO:0000256" key="1">
    <source>
        <dbReference type="SAM" id="Phobius"/>
    </source>
</evidence>